<dbReference type="NCBIfam" id="NF005061">
    <property type="entry name" value="PRK06474.1"/>
    <property type="match status" value="1"/>
</dbReference>
<organism evidence="2 3">
    <name type="scientific">Radiobacillus deserti</name>
    <dbReference type="NCBI Taxonomy" id="2594883"/>
    <lineage>
        <taxon>Bacteria</taxon>
        <taxon>Bacillati</taxon>
        <taxon>Bacillota</taxon>
        <taxon>Bacilli</taxon>
        <taxon>Bacillales</taxon>
        <taxon>Bacillaceae</taxon>
        <taxon>Radiobacillus</taxon>
    </lineage>
</organism>
<evidence type="ECO:0000313" key="2">
    <source>
        <dbReference type="EMBL" id="QDP40345.1"/>
    </source>
</evidence>
<dbReference type="Pfam" id="PF12840">
    <property type="entry name" value="HTH_20"/>
    <property type="match status" value="1"/>
</dbReference>
<dbReference type="CDD" id="cd00090">
    <property type="entry name" value="HTH_ARSR"/>
    <property type="match status" value="1"/>
</dbReference>
<sequence length="178" mass="20391">MKESKADLLLHPVRMRIVQSLINGTGLTVQQMQQRLPDIPQASFYRHLKKLVEGNIIHVLEEHQVRGTVEKVYGIHNEAIHVGPKDMKHVSKEEHMAMFMKYMVTVLTDFERYMNQVDADLVKDMAGYRQASFYATDDEYVSFLQTMGAALRTLIDNNPGEGRKKRTLSTIVTTDHSS</sequence>
<dbReference type="SUPFAM" id="SSF46785">
    <property type="entry name" value="Winged helix' DNA-binding domain"/>
    <property type="match status" value="1"/>
</dbReference>
<accession>A0A516KG16</accession>
<gene>
    <name evidence="2" type="ORF">FN924_09240</name>
</gene>
<dbReference type="GO" id="GO:0003677">
    <property type="term" value="F:DNA binding"/>
    <property type="evidence" value="ECO:0007669"/>
    <property type="project" value="UniProtKB-KW"/>
</dbReference>
<dbReference type="Gene3D" id="6.10.140.2180">
    <property type="match status" value="1"/>
</dbReference>
<dbReference type="InterPro" id="IPR036390">
    <property type="entry name" value="WH_DNA-bd_sf"/>
</dbReference>
<protein>
    <submittedName>
        <fullName evidence="2">Helix-turn-helix domain-containing protein</fullName>
    </submittedName>
</protein>
<dbReference type="OrthoDB" id="5949858at2"/>
<dbReference type="KEGG" id="aqt:FN924_09240"/>
<dbReference type="Gene3D" id="1.10.10.10">
    <property type="entry name" value="Winged helix-like DNA-binding domain superfamily/Winged helix DNA-binding domain"/>
    <property type="match status" value="1"/>
</dbReference>
<dbReference type="AlphaFoldDB" id="A0A516KG16"/>
<reference evidence="2 3" key="1">
    <citation type="submission" date="2019-07" db="EMBL/GenBank/DDBJ databases">
        <authorList>
            <person name="Li J."/>
        </authorList>
    </citation>
    <scope>NUCLEOTIDE SEQUENCE [LARGE SCALE GENOMIC DNA]</scope>
    <source>
        <strain evidence="2 3">TKL69</strain>
    </source>
</reference>
<proteinExistence type="predicted"/>
<evidence type="ECO:0000313" key="3">
    <source>
        <dbReference type="Proteomes" id="UP000315215"/>
    </source>
</evidence>
<name>A0A516KG16_9BACI</name>
<dbReference type="InterPro" id="IPR011991">
    <property type="entry name" value="ArsR-like_HTH"/>
</dbReference>
<keyword evidence="1" id="KW-0238">DNA-binding</keyword>
<dbReference type="InterPro" id="IPR036388">
    <property type="entry name" value="WH-like_DNA-bd_sf"/>
</dbReference>
<dbReference type="RefSeq" id="WP_143893827.1">
    <property type="nucleotide sequence ID" value="NZ_CP041666.1"/>
</dbReference>
<dbReference type="EMBL" id="CP041666">
    <property type="protein sequence ID" value="QDP40345.1"/>
    <property type="molecule type" value="Genomic_DNA"/>
</dbReference>
<dbReference type="Proteomes" id="UP000315215">
    <property type="component" value="Chromosome"/>
</dbReference>
<keyword evidence="3" id="KW-1185">Reference proteome</keyword>
<evidence type="ECO:0000256" key="1">
    <source>
        <dbReference type="ARBA" id="ARBA00023125"/>
    </source>
</evidence>